<evidence type="ECO:0000313" key="1">
    <source>
        <dbReference type="EMBL" id="NKC02373.1"/>
    </source>
</evidence>
<proteinExistence type="predicted"/>
<dbReference type="Proteomes" id="UP000704467">
    <property type="component" value="Unassembled WGS sequence"/>
</dbReference>
<name>A0ABX1DL22_9HYPH</name>
<gene>
    <name evidence="1" type="ORF">HED55_00185</name>
</gene>
<comment type="caution">
    <text evidence="1">The sequence shown here is derived from an EMBL/GenBank/DDBJ whole genome shotgun (WGS) entry which is preliminary data.</text>
</comment>
<sequence>MTLEIGKSSEIPTNAGKWALAFKLPSKNPPHPFNYPQIVDFIYAALKRGFLRASEPLFEKSRKAGRKSILSKNCGSILSGKSESHLKTKSYKLPSAFASYFKSTHDLRG</sequence>
<accession>A0ABX1DL22</accession>
<dbReference type="EMBL" id="JAAVLN010000001">
    <property type="protein sequence ID" value="NKC02373.1"/>
    <property type="molecule type" value="Genomic_DNA"/>
</dbReference>
<keyword evidence="2" id="KW-1185">Reference proteome</keyword>
<protein>
    <submittedName>
        <fullName evidence="1">Uncharacterized protein</fullName>
    </submittedName>
</protein>
<organism evidence="1 2">
    <name type="scientific">Brucella haematophila</name>
    <dbReference type="NCBI Taxonomy" id="419474"/>
    <lineage>
        <taxon>Bacteria</taxon>
        <taxon>Pseudomonadati</taxon>
        <taxon>Pseudomonadota</taxon>
        <taxon>Alphaproteobacteria</taxon>
        <taxon>Hyphomicrobiales</taxon>
        <taxon>Brucellaceae</taxon>
        <taxon>Brucella/Ochrobactrum group</taxon>
        <taxon>Brucella</taxon>
    </lineage>
</organism>
<evidence type="ECO:0000313" key="2">
    <source>
        <dbReference type="Proteomes" id="UP000704467"/>
    </source>
</evidence>
<reference evidence="1 2" key="1">
    <citation type="submission" date="2020-03" db="EMBL/GenBank/DDBJ databases">
        <title>Whole genome sequencing of clinical and environmental type strains of Ochrobactrum.</title>
        <authorList>
            <person name="Dharne M."/>
        </authorList>
    </citation>
    <scope>NUCLEOTIDE SEQUENCE [LARGE SCALE GENOMIC DNA]</scope>
    <source>
        <strain evidence="1 2">CIP 109452</strain>
    </source>
</reference>